<dbReference type="OrthoDB" id="5958943at2759"/>
<proteinExistence type="predicted"/>
<keyword evidence="2" id="KW-1185">Reference proteome</keyword>
<reference evidence="1 2" key="1">
    <citation type="journal article" date="2019" name="PLoS ONE">
        <title>Comparative genome analysis indicates high evolutionary potential of pathogenicity genes in Colletotrichum tanaceti.</title>
        <authorList>
            <person name="Lelwala R.V."/>
            <person name="Korhonen P.K."/>
            <person name="Young N.D."/>
            <person name="Scott J.B."/>
            <person name="Ades P.A."/>
            <person name="Gasser R.B."/>
            <person name="Taylor P.W.J."/>
        </authorList>
    </citation>
    <scope>NUCLEOTIDE SEQUENCE [LARGE SCALE GENOMIC DNA]</scope>
    <source>
        <strain evidence="1">BRIP57314</strain>
    </source>
</reference>
<comment type="caution">
    <text evidence="1">The sequence shown here is derived from an EMBL/GenBank/DDBJ whole genome shotgun (WGS) entry which is preliminary data.</text>
</comment>
<dbReference type="Proteomes" id="UP000310108">
    <property type="component" value="Unassembled WGS sequence"/>
</dbReference>
<dbReference type="AlphaFoldDB" id="A0A4U6XBR8"/>
<dbReference type="EMBL" id="PJEX01000220">
    <property type="protein sequence ID" value="TKW52824.1"/>
    <property type="molecule type" value="Genomic_DNA"/>
</dbReference>
<name>A0A4U6XBR8_9PEZI</name>
<organism evidence="1 2">
    <name type="scientific">Colletotrichum tanaceti</name>
    <dbReference type="NCBI Taxonomy" id="1306861"/>
    <lineage>
        <taxon>Eukaryota</taxon>
        <taxon>Fungi</taxon>
        <taxon>Dikarya</taxon>
        <taxon>Ascomycota</taxon>
        <taxon>Pezizomycotina</taxon>
        <taxon>Sordariomycetes</taxon>
        <taxon>Hypocreomycetidae</taxon>
        <taxon>Glomerellales</taxon>
        <taxon>Glomerellaceae</taxon>
        <taxon>Colletotrichum</taxon>
        <taxon>Colletotrichum destructivum species complex</taxon>
    </lineage>
</organism>
<gene>
    <name evidence="1" type="ORF">CTA1_507</name>
</gene>
<sequence>MWASTGRPVVLHDVDPRTLALTIVYIGDALITVCAVRETRPSRVTTSTVLGGLGGPARR</sequence>
<evidence type="ECO:0000313" key="1">
    <source>
        <dbReference type="EMBL" id="TKW52824.1"/>
    </source>
</evidence>
<protein>
    <submittedName>
        <fullName evidence="1">Uncharacterized protein</fullName>
    </submittedName>
</protein>
<evidence type="ECO:0000313" key="2">
    <source>
        <dbReference type="Proteomes" id="UP000310108"/>
    </source>
</evidence>
<accession>A0A4U6XBR8</accession>